<evidence type="ECO:0000313" key="3">
    <source>
        <dbReference type="Proteomes" id="UP001321760"/>
    </source>
</evidence>
<keyword evidence="3" id="KW-1185">Reference proteome</keyword>
<evidence type="ECO:0000313" key="2">
    <source>
        <dbReference type="EMBL" id="KAK4451213.1"/>
    </source>
</evidence>
<accession>A0AAV9GV10</accession>
<dbReference type="EMBL" id="MU865929">
    <property type="protein sequence ID" value="KAK4451213.1"/>
    <property type="molecule type" value="Genomic_DNA"/>
</dbReference>
<reference evidence="2" key="1">
    <citation type="journal article" date="2023" name="Mol. Phylogenet. Evol.">
        <title>Genome-scale phylogeny and comparative genomics of the fungal order Sordariales.</title>
        <authorList>
            <person name="Hensen N."/>
            <person name="Bonometti L."/>
            <person name="Westerberg I."/>
            <person name="Brannstrom I.O."/>
            <person name="Guillou S."/>
            <person name="Cros-Aarteil S."/>
            <person name="Calhoun S."/>
            <person name="Haridas S."/>
            <person name="Kuo A."/>
            <person name="Mondo S."/>
            <person name="Pangilinan J."/>
            <person name="Riley R."/>
            <person name="LaButti K."/>
            <person name="Andreopoulos B."/>
            <person name="Lipzen A."/>
            <person name="Chen C."/>
            <person name="Yan M."/>
            <person name="Daum C."/>
            <person name="Ng V."/>
            <person name="Clum A."/>
            <person name="Steindorff A."/>
            <person name="Ohm R.A."/>
            <person name="Martin F."/>
            <person name="Silar P."/>
            <person name="Natvig D.O."/>
            <person name="Lalanne C."/>
            <person name="Gautier V."/>
            <person name="Ament-Velasquez S.L."/>
            <person name="Kruys A."/>
            <person name="Hutchinson M.I."/>
            <person name="Powell A.J."/>
            <person name="Barry K."/>
            <person name="Miller A.N."/>
            <person name="Grigoriev I.V."/>
            <person name="Debuchy R."/>
            <person name="Gladieux P."/>
            <person name="Hiltunen Thoren M."/>
            <person name="Johannesson H."/>
        </authorList>
    </citation>
    <scope>NUCLEOTIDE SEQUENCE</scope>
    <source>
        <strain evidence="2">PSN243</strain>
    </source>
</reference>
<sequence>MTISYEDPDRYMKIRWDPYWACAEGETQVPVIYKADDDDARHFSTAKILDIVLGPKLRPDVDEYQVTVRFRDASDTNQEYLLDGVLPKPPGVFRYWLGEENRVARPRFRAAHPIEVNMAGILTCLPRGVFWLDFEIRAFMVYEDMRTRQLVSTQHTTPRPVKMVSMGAEYLKRVKMKRLEKEVADREARIEERERGRVMRERERDRRKGSSRQHRL</sequence>
<organism evidence="2 3">
    <name type="scientific">Podospora aff. communis PSN243</name>
    <dbReference type="NCBI Taxonomy" id="3040156"/>
    <lineage>
        <taxon>Eukaryota</taxon>
        <taxon>Fungi</taxon>
        <taxon>Dikarya</taxon>
        <taxon>Ascomycota</taxon>
        <taxon>Pezizomycotina</taxon>
        <taxon>Sordariomycetes</taxon>
        <taxon>Sordariomycetidae</taxon>
        <taxon>Sordariales</taxon>
        <taxon>Podosporaceae</taxon>
        <taxon>Podospora</taxon>
    </lineage>
</organism>
<dbReference type="Proteomes" id="UP001321760">
    <property type="component" value="Unassembled WGS sequence"/>
</dbReference>
<comment type="caution">
    <text evidence="2">The sequence shown here is derived from an EMBL/GenBank/DDBJ whole genome shotgun (WGS) entry which is preliminary data.</text>
</comment>
<protein>
    <submittedName>
        <fullName evidence="2">Uncharacterized protein</fullName>
    </submittedName>
</protein>
<reference evidence="2" key="2">
    <citation type="submission" date="2023-05" db="EMBL/GenBank/DDBJ databases">
        <authorList>
            <consortium name="Lawrence Berkeley National Laboratory"/>
            <person name="Steindorff A."/>
            <person name="Hensen N."/>
            <person name="Bonometti L."/>
            <person name="Westerberg I."/>
            <person name="Brannstrom I.O."/>
            <person name="Guillou S."/>
            <person name="Cros-Aarteil S."/>
            <person name="Calhoun S."/>
            <person name="Haridas S."/>
            <person name="Kuo A."/>
            <person name="Mondo S."/>
            <person name="Pangilinan J."/>
            <person name="Riley R."/>
            <person name="Labutti K."/>
            <person name="Andreopoulos B."/>
            <person name="Lipzen A."/>
            <person name="Chen C."/>
            <person name="Yanf M."/>
            <person name="Daum C."/>
            <person name="Ng V."/>
            <person name="Clum A."/>
            <person name="Ohm R."/>
            <person name="Martin F."/>
            <person name="Silar P."/>
            <person name="Natvig D."/>
            <person name="Lalanne C."/>
            <person name="Gautier V."/>
            <person name="Ament-Velasquez S.L."/>
            <person name="Kruys A."/>
            <person name="Hutchinson M.I."/>
            <person name="Powell A.J."/>
            <person name="Barry K."/>
            <person name="Miller A.N."/>
            <person name="Grigoriev I.V."/>
            <person name="Debuchy R."/>
            <person name="Gladieux P."/>
            <person name="Thoren M.H."/>
            <person name="Johannesson H."/>
        </authorList>
    </citation>
    <scope>NUCLEOTIDE SEQUENCE</scope>
    <source>
        <strain evidence="2">PSN243</strain>
    </source>
</reference>
<gene>
    <name evidence="2" type="ORF">QBC34DRAFT_378541</name>
</gene>
<feature type="region of interest" description="Disordered" evidence="1">
    <location>
        <begin position="185"/>
        <end position="216"/>
    </location>
</feature>
<proteinExistence type="predicted"/>
<dbReference type="AlphaFoldDB" id="A0AAV9GV10"/>
<name>A0AAV9GV10_9PEZI</name>
<feature type="compositionally biased region" description="Basic and acidic residues" evidence="1">
    <location>
        <begin position="185"/>
        <end position="208"/>
    </location>
</feature>
<evidence type="ECO:0000256" key="1">
    <source>
        <dbReference type="SAM" id="MobiDB-lite"/>
    </source>
</evidence>